<dbReference type="PROSITE" id="PS50850">
    <property type="entry name" value="MFS"/>
    <property type="match status" value="1"/>
</dbReference>
<dbReference type="Gene3D" id="1.20.1250.20">
    <property type="entry name" value="MFS general substrate transporter like domains"/>
    <property type="match status" value="2"/>
</dbReference>
<dbReference type="PANTHER" id="PTHR42718:SF9">
    <property type="entry name" value="MAJOR FACILITATOR SUPERFAMILY MULTIDRUG TRANSPORTER MFSC"/>
    <property type="match status" value="1"/>
</dbReference>
<sequence>MATHATEPRAIPSSTSSVSGWAKWLPLLVLCLAQLSTSGDNATLSIATGALVKDLHASMDLISIANAMYSLAAGSLMVAAGMVGLIIGWKKTFRIGCALLFCAELTAFFSPNMQIFTYGARLLSGIGGSFMIPSVLGLIASNFKGRDQAVAFGAIGAASGVSFAAGPLICGTLVDQFGWRYAFAAIACLCIVIFVGSFIIPTPAKPERKVKFDLPGVVLTVIGLFSVILGFLKVSSWGLLTPFAAPFTVFGLSPAPFLVLFGIVVLALMLKWERHREASVGSALIPMSFLSTPQVRNGLYLTAFIFLAYGSGIFVTVSFVQVVAGLNGIQTGLMILPFALGVVIFSLGLPVVWKNANPKRMCQSALLIGTLGSVLCIFGFGPSSFSAIVPVGMCLIGVSMGIVSAYSSYIVTSGLPPRDAQQSGGVQATSRNVGQAIGVAVCGMVMLTAVTMGVQGAARGNAALSMDTQTKVSQITVIPYLSDQGFSSLMLEKGITQKDVPVLTQVYQTSRLNATRAGMIATALMTVLFLFGTRNLPTKTKGSQPDEFTANRKKRN</sequence>
<dbReference type="EMBL" id="RAHH01000019">
    <property type="protein sequence ID" value="RJT42884.1"/>
    <property type="molecule type" value="Genomic_DNA"/>
</dbReference>
<dbReference type="InterPro" id="IPR011701">
    <property type="entry name" value="MFS"/>
</dbReference>
<evidence type="ECO:0000256" key="1">
    <source>
        <dbReference type="ARBA" id="ARBA00004141"/>
    </source>
</evidence>
<evidence type="ECO:0000256" key="3">
    <source>
        <dbReference type="ARBA" id="ARBA00022692"/>
    </source>
</evidence>
<dbReference type="Pfam" id="PF07690">
    <property type="entry name" value="MFS_1"/>
    <property type="match status" value="1"/>
</dbReference>
<dbReference type="OrthoDB" id="9781976at2"/>
<proteinExistence type="predicted"/>
<feature type="transmembrane region" description="Helical" evidence="6">
    <location>
        <begin position="365"/>
        <end position="381"/>
    </location>
</feature>
<keyword evidence="4 6" id="KW-1133">Transmembrane helix</keyword>
<feature type="transmembrane region" description="Helical" evidence="6">
    <location>
        <begin position="433"/>
        <end position="458"/>
    </location>
</feature>
<protein>
    <submittedName>
        <fullName evidence="8">MFS transporter</fullName>
    </submittedName>
</protein>
<feature type="transmembrane region" description="Helical" evidence="6">
    <location>
        <begin position="181"/>
        <end position="200"/>
    </location>
</feature>
<evidence type="ECO:0000313" key="8">
    <source>
        <dbReference type="EMBL" id="RJT42884.1"/>
    </source>
</evidence>
<reference evidence="8 9" key="1">
    <citation type="submission" date="2018-09" db="EMBL/GenBank/DDBJ databases">
        <authorList>
            <person name="Le Fleche-Mateos A."/>
        </authorList>
    </citation>
    <scope>NUCLEOTIDE SEQUENCE [LARGE SCALE GENOMIC DNA]</scope>
    <source>
        <strain evidence="8 9">DSM 27399</strain>
    </source>
</reference>
<feature type="transmembrane region" description="Helical" evidence="6">
    <location>
        <begin position="299"/>
        <end position="320"/>
    </location>
</feature>
<dbReference type="RefSeq" id="WP_120133794.1">
    <property type="nucleotide sequence ID" value="NZ_RAHH01000019.1"/>
</dbReference>
<dbReference type="InterPro" id="IPR036259">
    <property type="entry name" value="MFS_trans_sf"/>
</dbReference>
<organism evidence="8 9">
    <name type="scientific">Rahnella woolbedingensis</name>
    <dbReference type="NCBI Taxonomy" id="1510574"/>
    <lineage>
        <taxon>Bacteria</taxon>
        <taxon>Pseudomonadati</taxon>
        <taxon>Pseudomonadota</taxon>
        <taxon>Gammaproteobacteria</taxon>
        <taxon>Enterobacterales</taxon>
        <taxon>Yersiniaceae</taxon>
        <taxon>Rahnella</taxon>
    </lineage>
</organism>
<dbReference type="GO" id="GO:0016020">
    <property type="term" value="C:membrane"/>
    <property type="evidence" value="ECO:0007669"/>
    <property type="project" value="UniProtKB-SubCell"/>
</dbReference>
<gene>
    <name evidence="8" type="ORF">D6C13_16475</name>
</gene>
<dbReference type="PRINTS" id="PR01036">
    <property type="entry name" value="TCRTETB"/>
</dbReference>
<keyword evidence="9" id="KW-1185">Reference proteome</keyword>
<feature type="transmembrane region" description="Helical" evidence="6">
    <location>
        <begin position="514"/>
        <end position="531"/>
    </location>
</feature>
<keyword evidence="3 6" id="KW-0812">Transmembrane</keyword>
<feature type="transmembrane region" description="Helical" evidence="6">
    <location>
        <begin position="150"/>
        <end position="169"/>
    </location>
</feature>
<evidence type="ECO:0000256" key="4">
    <source>
        <dbReference type="ARBA" id="ARBA00022989"/>
    </source>
</evidence>
<name>A0A419N6L1_9GAMM</name>
<keyword evidence="2" id="KW-0813">Transport</keyword>
<keyword evidence="5 6" id="KW-0472">Membrane</keyword>
<dbReference type="SUPFAM" id="SSF103473">
    <property type="entry name" value="MFS general substrate transporter"/>
    <property type="match status" value="1"/>
</dbReference>
<dbReference type="Proteomes" id="UP000284908">
    <property type="component" value="Unassembled WGS sequence"/>
</dbReference>
<comment type="subcellular location">
    <subcellularLocation>
        <location evidence="1">Membrane</location>
        <topology evidence="1">Multi-pass membrane protein</topology>
    </subcellularLocation>
</comment>
<dbReference type="GO" id="GO:0022857">
    <property type="term" value="F:transmembrane transporter activity"/>
    <property type="evidence" value="ECO:0007669"/>
    <property type="project" value="InterPro"/>
</dbReference>
<feature type="transmembrane region" description="Helical" evidence="6">
    <location>
        <begin position="332"/>
        <end position="353"/>
    </location>
</feature>
<evidence type="ECO:0000256" key="6">
    <source>
        <dbReference type="SAM" id="Phobius"/>
    </source>
</evidence>
<evidence type="ECO:0000313" key="9">
    <source>
        <dbReference type="Proteomes" id="UP000284908"/>
    </source>
</evidence>
<accession>A0A419N6L1</accession>
<feature type="transmembrane region" description="Helical" evidence="6">
    <location>
        <begin position="67"/>
        <end position="88"/>
    </location>
</feature>
<dbReference type="CDD" id="cd17321">
    <property type="entry name" value="MFS_MMR_MDR_like"/>
    <property type="match status" value="1"/>
</dbReference>
<feature type="domain" description="Major facilitator superfamily (MFS) profile" evidence="7">
    <location>
        <begin position="26"/>
        <end position="535"/>
    </location>
</feature>
<evidence type="ECO:0000256" key="5">
    <source>
        <dbReference type="ARBA" id="ARBA00023136"/>
    </source>
</evidence>
<dbReference type="AlphaFoldDB" id="A0A419N6L1"/>
<dbReference type="InterPro" id="IPR020846">
    <property type="entry name" value="MFS_dom"/>
</dbReference>
<feature type="transmembrane region" description="Helical" evidence="6">
    <location>
        <begin position="244"/>
        <end position="270"/>
    </location>
</feature>
<dbReference type="PANTHER" id="PTHR42718">
    <property type="entry name" value="MAJOR FACILITATOR SUPERFAMILY MULTIDRUG TRANSPORTER MFSC"/>
    <property type="match status" value="1"/>
</dbReference>
<comment type="caution">
    <text evidence="8">The sequence shown here is derived from an EMBL/GenBank/DDBJ whole genome shotgun (WGS) entry which is preliminary data.</text>
</comment>
<evidence type="ECO:0000256" key="2">
    <source>
        <dbReference type="ARBA" id="ARBA00022448"/>
    </source>
</evidence>
<feature type="transmembrane region" description="Helical" evidence="6">
    <location>
        <begin position="212"/>
        <end position="232"/>
    </location>
</feature>
<feature type="transmembrane region" description="Helical" evidence="6">
    <location>
        <begin position="387"/>
        <end position="412"/>
    </location>
</feature>
<feature type="transmembrane region" description="Helical" evidence="6">
    <location>
        <begin position="122"/>
        <end position="143"/>
    </location>
</feature>
<evidence type="ECO:0000259" key="7">
    <source>
        <dbReference type="PROSITE" id="PS50850"/>
    </source>
</evidence>